<dbReference type="SUPFAM" id="SSF48452">
    <property type="entry name" value="TPR-like"/>
    <property type="match status" value="1"/>
</dbReference>
<dbReference type="PANTHER" id="PTHR19959:SF119">
    <property type="entry name" value="FUNGAL LIPASE-LIKE DOMAIN-CONTAINING PROTEIN"/>
    <property type="match status" value="1"/>
</dbReference>
<feature type="domain" description="CHAT" evidence="1">
    <location>
        <begin position="713"/>
        <end position="1044"/>
    </location>
</feature>
<protein>
    <recommendedName>
        <fullName evidence="1">CHAT domain-containing protein</fullName>
    </recommendedName>
</protein>
<evidence type="ECO:0000313" key="2">
    <source>
        <dbReference type="EMBL" id="KIM99383.1"/>
    </source>
</evidence>
<proteinExistence type="predicted"/>
<sequence>MFSKLFSLSQSDRASQIHALGDRYHDTYKLTRSLADLELALQKFKEALDITPLNHPDRVRRLHNLGLRYSNKFQRIGVTSDLEQAIHFVQEAVDTVPQDHPDQLVLLQNLGIHYQQKYRRTNAVADLAQAIQLKREALAITPSNHPDRAKRLHSLGIGYGDKYKATGAIADLEESLRLNQVALDLTPSHHPDRASRLDSLGVSYTDKYRISGDISNLIQAIRQYQEALNIAAPDDKSRPRRLRNLGIAYRDKYESTGDISDLEHAIQQFCEALDSTAPDDPQRARRLQSLGLGYSKRYEKVGAMADLDKSIQQFQEALELTPPDHSDRALLFQSIGYGYGAKYRRTEDKQYLDKAIDQIQKSLSLTPQGHIHLAERLSQLGTGYLDRYHSAGAISDLEFVIQQFQKVVDITPPNHIDRAERLLQLGVAYKDKYQSTKAISDLEKAIEQAQAALELTPLNHQRRALRCQSLATFYAYKHERTNTLNDLEHAIRLHNEALDHDASLVKDRLRPGITLVYLHARVKDWSHAYQAASKTLSLVKILTPDSIENSDKQHLLTEIVGLASDAAATALNLNAAGAPFDAIRLLEIGRGVIAASLNELHADISALEQNHPALAKEYTPTQHQGDGRFSAGQALEKMTQKIQTLPGFDRFLLPPSEDELKSAAERGPIVIVNVSNYRCDALIIERTDIRVIPLPLLKIGDIRNHAKGRANRATLEWLWKTIAQPILSAMTMTQPPTDGCWHHIWWLPTGPIAKFPLHAAGIHAPGSFNAIIDLAMSSYCTSVKALIYSRHLRPQLARASIPKKAVLVAVQKTPGYDDLECAPTEILIVEDLCRSMSLKVSKPLPVTKDVLLALNDCSVFHFAGHGYTDKSDPFQSCLVLKDYEVVQLTVDKLLEMNLHVRPPFLAYLSACGTGQIKDEKFVDESIHLISACQLAGFRHVIGTLWEVNDALCVDMARITYEEIQKGGMTDESVCVGLHRAARELRDRWLHTLLATRSRKMGSTRCRIGDGATSGDERSARLPRDVDLLEDDDGPLHWVPYVHFGV</sequence>
<dbReference type="Pfam" id="PF13374">
    <property type="entry name" value="TPR_10"/>
    <property type="match status" value="2"/>
</dbReference>
<dbReference type="PANTHER" id="PTHR19959">
    <property type="entry name" value="KINESIN LIGHT CHAIN"/>
    <property type="match status" value="1"/>
</dbReference>
<reference evidence="2 3" key="1">
    <citation type="submission" date="2014-04" db="EMBL/GenBank/DDBJ databases">
        <authorList>
            <consortium name="DOE Joint Genome Institute"/>
            <person name="Kuo A."/>
            <person name="Martino E."/>
            <person name="Perotto S."/>
            <person name="Kohler A."/>
            <person name="Nagy L.G."/>
            <person name="Floudas D."/>
            <person name="Copeland A."/>
            <person name="Barry K.W."/>
            <person name="Cichocki N."/>
            <person name="Veneault-Fourrey C."/>
            <person name="LaButti K."/>
            <person name="Lindquist E.A."/>
            <person name="Lipzen A."/>
            <person name="Lundell T."/>
            <person name="Morin E."/>
            <person name="Murat C."/>
            <person name="Sun H."/>
            <person name="Tunlid A."/>
            <person name="Henrissat B."/>
            <person name="Grigoriev I.V."/>
            <person name="Hibbett D.S."/>
            <person name="Martin F."/>
            <person name="Nordberg H.P."/>
            <person name="Cantor M.N."/>
            <person name="Hua S.X."/>
        </authorList>
    </citation>
    <scope>NUCLEOTIDE SEQUENCE [LARGE SCALE GENOMIC DNA]</scope>
    <source>
        <strain evidence="2 3">Zn</strain>
    </source>
</reference>
<dbReference type="Pfam" id="PF12770">
    <property type="entry name" value="CHAT"/>
    <property type="match status" value="1"/>
</dbReference>
<dbReference type="AlphaFoldDB" id="A0A0C3CK77"/>
<dbReference type="STRING" id="913774.A0A0C3CK77"/>
<dbReference type="OrthoDB" id="5405072at2759"/>
<gene>
    <name evidence="2" type="ORF">OIDMADRAFT_43282</name>
</gene>
<reference evidence="3" key="2">
    <citation type="submission" date="2015-01" db="EMBL/GenBank/DDBJ databases">
        <title>Evolutionary Origins and Diversification of the Mycorrhizal Mutualists.</title>
        <authorList>
            <consortium name="DOE Joint Genome Institute"/>
            <consortium name="Mycorrhizal Genomics Consortium"/>
            <person name="Kohler A."/>
            <person name="Kuo A."/>
            <person name="Nagy L.G."/>
            <person name="Floudas D."/>
            <person name="Copeland A."/>
            <person name="Barry K.W."/>
            <person name="Cichocki N."/>
            <person name="Veneault-Fourrey C."/>
            <person name="LaButti K."/>
            <person name="Lindquist E.A."/>
            <person name="Lipzen A."/>
            <person name="Lundell T."/>
            <person name="Morin E."/>
            <person name="Murat C."/>
            <person name="Riley R."/>
            <person name="Ohm R."/>
            <person name="Sun H."/>
            <person name="Tunlid A."/>
            <person name="Henrissat B."/>
            <person name="Grigoriev I.V."/>
            <person name="Hibbett D.S."/>
            <person name="Martin F."/>
        </authorList>
    </citation>
    <scope>NUCLEOTIDE SEQUENCE [LARGE SCALE GENOMIC DNA]</scope>
    <source>
        <strain evidence="3">Zn</strain>
    </source>
</reference>
<evidence type="ECO:0000313" key="3">
    <source>
        <dbReference type="Proteomes" id="UP000054321"/>
    </source>
</evidence>
<dbReference type="InterPro" id="IPR024983">
    <property type="entry name" value="CHAT_dom"/>
</dbReference>
<dbReference type="InterPro" id="IPR011990">
    <property type="entry name" value="TPR-like_helical_dom_sf"/>
</dbReference>
<accession>A0A0C3CK77</accession>
<dbReference type="SUPFAM" id="SSF81901">
    <property type="entry name" value="HCP-like"/>
    <property type="match status" value="1"/>
</dbReference>
<dbReference type="HOGENOM" id="CLU_001305_0_0_1"/>
<dbReference type="SMART" id="SM00028">
    <property type="entry name" value="TPR"/>
    <property type="match status" value="6"/>
</dbReference>
<dbReference type="EMBL" id="KN832879">
    <property type="protein sequence ID" value="KIM99383.1"/>
    <property type="molecule type" value="Genomic_DNA"/>
</dbReference>
<dbReference type="InterPro" id="IPR019734">
    <property type="entry name" value="TPR_rpt"/>
</dbReference>
<evidence type="ECO:0000259" key="1">
    <source>
        <dbReference type="Pfam" id="PF12770"/>
    </source>
</evidence>
<keyword evidence="3" id="KW-1185">Reference proteome</keyword>
<dbReference type="Proteomes" id="UP000054321">
    <property type="component" value="Unassembled WGS sequence"/>
</dbReference>
<organism evidence="2 3">
    <name type="scientific">Oidiodendron maius (strain Zn)</name>
    <dbReference type="NCBI Taxonomy" id="913774"/>
    <lineage>
        <taxon>Eukaryota</taxon>
        <taxon>Fungi</taxon>
        <taxon>Dikarya</taxon>
        <taxon>Ascomycota</taxon>
        <taxon>Pezizomycotina</taxon>
        <taxon>Leotiomycetes</taxon>
        <taxon>Leotiomycetes incertae sedis</taxon>
        <taxon>Myxotrichaceae</taxon>
        <taxon>Oidiodendron</taxon>
    </lineage>
</organism>
<name>A0A0C3CK77_OIDMZ</name>
<dbReference type="Gene3D" id="1.25.40.10">
    <property type="entry name" value="Tetratricopeptide repeat domain"/>
    <property type="match status" value="3"/>
</dbReference>
<dbReference type="InParanoid" id="A0A0C3CK77"/>